<name>A0A818GFS9_9BILA</name>
<proteinExistence type="predicted"/>
<dbReference type="Proteomes" id="UP000663869">
    <property type="component" value="Unassembled WGS sequence"/>
</dbReference>
<protein>
    <submittedName>
        <fullName evidence="1">Uncharacterized protein</fullName>
    </submittedName>
</protein>
<evidence type="ECO:0000313" key="2">
    <source>
        <dbReference type="Proteomes" id="UP000663869"/>
    </source>
</evidence>
<accession>A0A818GFS9</accession>
<sequence>MLKKPFFNTSRIPDDIFSYQDKQFYDFIKTLIGDKQANLLTFQEISNADIYLHCCNVLNILKLDSSALIPYKESLCLKLDDNSYTVLPGIKNSFSYLNELLTKKKDEIIRTTRSMSGPFSSIVNFSVAQFLRRAEKLSILQTIKSEAECDPSFPFHFLHHHKQRKLQNFTATACISNSLSIGDIEQIVRHAFADACELVSSLNVTILNKAVNSIAMDELIGDKQVNLLAFQEISNADIYLHCCNVLNILKLDSSALIPYKESLCLKLDDNNYTVLPGIKSSFSYLTELLTKKKDEMIRTARQGRSCQTLSTCSATNIHDTNNSTTASNSFSACSDSICSQSRIASMDVSTFSDSHTKRIVFMINEWIEKNKKKDFNADFVLVQGIDYNADFVLVQGIDYNADFVLVQGIDYNVTVSVNPDKAFIRCACGVKATLKCSTIIVTSRQKNPSPLKENVQV</sequence>
<dbReference type="AlphaFoldDB" id="A0A818GFS9"/>
<reference evidence="1" key="1">
    <citation type="submission" date="2021-02" db="EMBL/GenBank/DDBJ databases">
        <authorList>
            <person name="Nowell W R."/>
        </authorList>
    </citation>
    <scope>NUCLEOTIDE SEQUENCE</scope>
</reference>
<evidence type="ECO:0000313" key="1">
    <source>
        <dbReference type="EMBL" id="CAF3489191.1"/>
    </source>
</evidence>
<dbReference type="EMBL" id="CAJNYU010001975">
    <property type="protein sequence ID" value="CAF3489191.1"/>
    <property type="molecule type" value="Genomic_DNA"/>
</dbReference>
<organism evidence="1 2">
    <name type="scientific">Rotaria socialis</name>
    <dbReference type="NCBI Taxonomy" id="392032"/>
    <lineage>
        <taxon>Eukaryota</taxon>
        <taxon>Metazoa</taxon>
        <taxon>Spiralia</taxon>
        <taxon>Gnathifera</taxon>
        <taxon>Rotifera</taxon>
        <taxon>Eurotatoria</taxon>
        <taxon>Bdelloidea</taxon>
        <taxon>Philodinida</taxon>
        <taxon>Philodinidae</taxon>
        <taxon>Rotaria</taxon>
    </lineage>
</organism>
<comment type="caution">
    <text evidence="1">The sequence shown here is derived from an EMBL/GenBank/DDBJ whole genome shotgun (WGS) entry which is preliminary data.</text>
</comment>
<gene>
    <name evidence="1" type="ORF">FME351_LOCUS16038</name>
</gene>